<name>A0ABM8ZKY1_9VIBR</name>
<dbReference type="InterPro" id="IPR020904">
    <property type="entry name" value="Sc_DH/Rdtase_CS"/>
</dbReference>
<dbReference type="PANTHER" id="PTHR24320:SF148">
    <property type="entry name" value="NAD(P)-BINDING ROSSMANN-FOLD SUPERFAMILY PROTEIN"/>
    <property type="match status" value="1"/>
</dbReference>
<protein>
    <recommendedName>
        <fullName evidence="6">Oxidoreductase</fullName>
    </recommendedName>
</protein>
<evidence type="ECO:0000256" key="1">
    <source>
        <dbReference type="ARBA" id="ARBA00006484"/>
    </source>
</evidence>
<dbReference type="PRINTS" id="PR00081">
    <property type="entry name" value="GDHRDH"/>
</dbReference>
<accession>A0ABM8ZKY1</accession>
<keyword evidence="2" id="KW-0560">Oxidoreductase</keyword>
<evidence type="ECO:0008006" key="6">
    <source>
        <dbReference type="Google" id="ProtNLM"/>
    </source>
</evidence>
<dbReference type="Proteomes" id="UP000838160">
    <property type="component" value="Unassembled WGS sequence"/>
</dbReference>
<keyword evidence="5" id="KW-1185">Reference proteome</keyword>
<evidence type="ECO:0000313" key="5">
    <source>
        <dbReference type="Proteomes" id="UP000838160"/>
    </source>
</evidence>
<dbReference type="PROSITE" id="PS00061">
    <property type="entry name" value="ADH_SHORT"/>
    <property type="match status" value="1"/>
</dbReference>
<organism evidence="4 5">
    <name type="scientific">Vibrio hippocampi</name>
    <dbReference type="NCBI Taxonomy" id="654686"/>
    <lineage>
        <taxon>Bacteria</taxon>
        <taxon>Pseudomonadati</taxon>
        <taxon>Pseudomonadota</taxon>
        <taxon>Gammaproteobacteria</taxon>
        <taxon>Vibrionales</taxon>
        <taxon>Vibrionaceae</taxon>
        <taxon>Vibrio</taxon>
    </lineage>
</organism>
<dbReference type="Pfam" id="PF00106">
    <property type="entry name" value="adh_short"/>
    <property type="match status" value="1"/>
</dbReference>
<dbReference type="PANTHER" id="PTHR24320">
    <property type="entry name" value="RETINOL DEHYDROGENASE"/>
    <property type="match status" value="1"/>
</dbReference>
<dbReference type="InterPro" id="IPR002347">
    <property type="entry name" value="SDR_fam"/>
</dbReference>
<evidence type="ECO:0000313" key="4">
    <source>
        <dbReference type="EMBL" id="CAH0528772.1"/>
    </source>
</evidence>
<comment type="caution">
    <text evidence="4">The sequence shown here is derived from an EMBL/GenBank/DDBJ whole genome shotgun (WGS) entry which is preliminary data.</text>
</comment>
<dbReference type="PRINTS" id="PR00080">
    <property type="entry name" value="SDRFAMILY"/>
</dbReference>
<dbReference type="Gene3D" id="3.40.50.720">
    <property type="entry name" value="NAD(P)-binding Rossmann-like Domain"/>
    <property type="match status" value="1"/>
</dbReference>
<evidence type="ECO:0000256" key="2">
    <source>
        <dbReference type="ARBA" id="ARBA00023002"/>
    </source>
</evidence>
<dbReference type="SUPFAM" id="SSF51735">
    <property type="entry name" value="NAD(P)-binding Rossmann-fold domains"/>
    <property type="match status" value="1"/>
</dbReference>
<dbReference type="EMBL" id="CAKLCM010000003">
    <property type="protein sequence ID" value="CAH0528772.1"/>
    <property type="molecule type" value="Genomic_DNA"/>
</dbReference>
<evidence type="ECO:0000256" key="3">
    <source>
        <dbReference type="RuleBase" id="RU000363"/>
    </source>
</evidence>
<reference evidence="4" key="1">
    <citation type="submission" date="2021-12" db="EMBL/GenBank/DDBJ databases">
        <authorList>
            <person name="Rodrigo-Torres L."/>
            <person name="Arahal R. D."/>
            <person name="Lucena T."/>
        </authorList>
    </citation>
    <scope>NUCLEOTIDE SEQUENCE</scope>
    <source>
        <strain evidence="4">CECT 8226</strain>
    </source>
</reference>
<dbReference type="InterPro" id="IPR036291">
    <property type="entry name" value="NAD(P)-bd_dom_sf"/>
</dbReference>
<proteinExistence type="inferred from homology"/>
<gene>
    <name evidence="4" type="ORF">VHP8226_02799</name>
</gene>
<comment type="similarity">
    <text evidence="1 3">Belongs to the short-chain dehydrogenases/reductases (SDR) family.</text>
</comment>
<sequence>MMTKTILVTGSTDGIGFETAKMLVAQGHNLLIHGRNPQKLADVQQALEALSGEGTIESYAADLSSLADVEALAAAVKAKHSHLDVLINNAGVYNVPSVTTKDNLDVRFVVNTIAPYLLTQRLLSLFDASGRIVNLSSAAQAPVNLNALVSADANAADGAVYAQTKLAITMWSVDLAAKLQGRGPLVVAVNPASFLASKMVKEAYGVAGNDLSIGADILCRAALSDEFAEASGKYFDNDSGRFAPPHSDAMNASQNQQVVAAIEAVLAEKLGAE</sequence>